<sequence>GFDPHRVGVDRLRVRCATCGDVTRREPYTLDTWYDSGCAPFAQYHYPFESGRFDPQAPLDFICEGLDQTRGWFYTMHVLATALFDRPAYRRVLVNGMVLDENGRKMSKSKGNAVDPLDLLGQVGGDALRWTFLAVDFTEPMRISPTIVQSIGVRFLRTLLNVAAFYLQNARTGAPGWDGRPPTPAGHSTVGSSPDGRRPARRSAGHLSAATPARRSGRSPGWSTTSRTGISDAPGPGSGARRRAPTAPTPSPPWARSSTVWPTFWHRSSRSRPNGSTRR</sequence>
<accession>T0YID5</accession>
<dbReference type="GO" id="GO:0004822">
    <property type="term" value="F:isoleucine-tRNA ligase activity"/>
    <property type="evidence" value="ECO:0007669"/>
    <property type="project" value="InterPro"/>
</dbReference>
<keyword evidence="5 8" id="KW-0030">Aminoacyl-tRNA synthetase</keyword>
<keyword evidence="3" id="KW-0067">ATP-binding</keyword>
<reference evidence="8" key="2">
    <citation type="journal article" date="2014" name="ISME J.">
        <title>Microbial stratification in low pH oxic and suboxic macroscopic growths along an acid mine drainage.</title>
        <authorList>
            <person name="Mendez-Garcia C."/>
            <person name="Mesa V."/>
            <person name="Sprenger R.R."/>
            <person name="Richter M."/>
            <person name="Diez M.S."/>
            <person name="Solano J."/>
            <person name="Bargiela R."/>
            <person name="Golyshina O.V."/>
            <person name="Manteca A."/>
            <person name="Ramos J.L."/>
            <person name="Gallego J.R."/>
            <person name="Llorente I."/>
            <person name="Martins Dos Santos V.A."/>
            <person name="Jensen O.N."/>
            <person name="Pelaez A.I."/>
            <person name="Sanchez J."/>
            <person name="Ferrer M."/>
        </authorList>
    </citation>
    <scope>NUCLEOTIDE SEQUENCE</scope>
</reference>
<evidence type="ECO:0000256" key="3">
    <source>
        <dbReference type="ARBA" id="ARBA00022840"/>
    </source>
</evidence>
<dbReference type="GO" id="GO:0005524">
    <property type="term" value="F:ATP binding"/>
    <property type="evidence" value="ECO:0007669"/>
    <property type="project" value="UniProtKB-KW"/>
</dbReference>
<evidence type="ECO:0000256" key="4">
    <source>
        <dbReference type="ARBA" id="ARBA00022917"/>
    </source>
</evidence>
<dbReference type="GO" id="GO:0006428">
    <property type="term" value="P:isoleucyl-tRNA aminoacylation"/>
    <property type="evidence" value="ECO:0007669"/>
    <property type="project" value="TreeGrafter"/>
</dbReference>
<comment type="caution">
    <text evidence="8">The sequence shown here is derived from an EMBL/GenBank/DDBJ whole genome shotgun (WGS) entry which is preliminary data.</text>
</comment>
<evidence type="ECO:0000256" key="1">
    <source>
        <dbReference type="ARBA" id="ARBA00022598"/>
    </source>
</evidence>
<dbReference type="InterPro" id="IPR014729">
    <property type="entry name" value="Rossmann-like_a/b/a_fold"/>
</dbReference>
<feature type="region of interest" description="Disordered" evidence="6">
    <location>
        <begin position="173"/>
        <end position="279"/>
    </location>
</feature>
<dbReference type="InterPro" id="IPR002300">
    <property type="entry name" value="aa-tRNA-synth_Ia"/>
</dbReference>
<organism evidence="8">
    <name type="scientific">mine drainage metagenome</name>
    <dbReference type="NCBI Taxonomy" id="410659"/>
    <lineage>
        <taxon>unclassified sequences</taxon>
        <taxon>metagenomes</taxon>
        <taxon>ecological metagenomes</taxon>
    </lineage>
</organism>
<keyword evidence="2" id="KW-0547">Nucleotide-binding</keyword>
<reference evidence="8" key="1">
    <citation type="submission" date="2013-08" db="EMBL/GenBank/DDBJ databases">
        <authorList>
            <person name="Mendez C."/>
            <person name="Richter M."/>
            <person name="Ferrer M."/>
            <person name="Sanchez J."/>
        </authorList>
    </citation>
    <scope>NUCLEOTIDE SEQUENCE</scope>
</reference>
<evidence type="ECO:0000256" key="6">
    <source>
        <dbReference type="SAM" id="MobiDB-lite"/>
    </source>
</evidence>
<dbReference type="EMBL" id="AUZX01014603">
    <property type="protein sequence ID" value="EQD31732.1"/>
    <property type="molecule type" value="Genomic_DNA"/>
</dbReference>
<dbReference type="EC" id="6.1.1.-" evidence="8"/>
<name>T0YID5_9ZZZZ</name>
<feature type="domain" description="Aminoacyl-tRNA synthetase class Ia" evidence="7">
    <location>
        <begin position="21"/>
        <end position="143"/>
    </location>
</feature>
<dbReference type="PANTHER" id="PTHR42780">
    <property type="entry name" value="SOLEUCYL-TRNA SYNTHETASE"/>
    <property type="match status" value="1"/>
</dbReference>
<proteinExistence type="predicted"/>
<dbReference type="InterPro" id="IPR023586">
    <property type="entry name" value="Ile-tRNA-ligase_type2"/>
</dbReference>
<feature type="non-terminal residue" evidence="8">
    <location>
        <position position="1"/>
    </location>
</feature>
<gene>
    <name evidence="8" type="ORF">B1A_19782</name>
</gene>
<keyword evidence="1 8" id="KW-0436">Ligase</keyword>
<evidence type="ECO:0000256" key="2">
    <source>
        <dbReference type="ARBA" id="ARBA00022741"/>
    </source>
</evidence>
<evidence type="ECO:0000256" key="5">
    <source>
        <dbReference type="ARBA" id="ARBA00023146"/>
    </source>
</evidence>
<dbReference type="Pfam" id="PF00133">
    <property type="entry name" value="tRNA-synt_1"/>
    <property type="match status" value="1"/>
</dbReference>
<evidence type="ECO:0000259" key="7">
    <source>
        <dbReference type="Pfam" id="PF00133"/>
    </source>
</evidence>
<dbReference type="AlphaFoldDB" id="T0YID5"/>
<keyword evidence="4" id="KW-0648">Protein biosynthesis</keyword>
<dbReference type="Gene3D" id="3.40.50.620">
    <property type="entry name" value="HUPs"/>
    <property type="match status" value="1"/>
</dbReference>
<protein>
    <submittedName>
        <fullName evidence="8">Aminoacyl-tRNA synthetase, class Ia domain protein</fullName>
        <ecNumber evidence="8">6.1.1.-</ecNumber>
    </submittedName>
</protein>
<evidence type="ECO:0000313" key="8">
    <source>
        <dbReference type="EMBL" id="EQD31732.1"/>
    </source>
</evidence>
<dbReference type="SUPFAM" id="SSF52374">
    <property type="entry name" value="Nucleotidylyl transferase"/>
    <property type="match status" value="1"/>
</dbReference>
<dbReference type="PANTHER" id="PTHR42780:SF1">
    <property type="entry name" value="ISOLEUCINE--TRNA LIGASE, CYTOPLASMIC"/>
    <property type="match status" value="1"/>
</dbReference>